<dbReference type="InterPro" id="IPR004367">
    <property type="entry name" value="Cyclin_C-dom"/>
</dbReference>
<dbReference type="SMART" id="SM01332">
    <property type="entry name" value="Cyclin_C"/>
    <property type="match status" value="1"/>
</dbReference>
<dbReference type="PANTHER" id="PTHR46033:SF8">
    <property type="entry name" value="PROTEIN MAINTENANCE OF MERISTEMS-LIKE"/>
    <property type="match status" value="1"/>
</dbReference>
<dbReference type="InterPro" id="IPR013763">
    <property type="entry name" value="Cyclin-like_dom"/>
</dbReference>
<feature type="compositionally biased region" description="Low complexity" evidence="8">
    <location>
        <begin position="745"/>
        <end position="766"/>
    </location>
</feature>
<evidence type="ECO:0000256" key="4">
    <source>
        <dbReference type="ARBA" id="ARBA00023127"/>
    </source>
</evidence>
<name>A0A2N9JAQ9_FAGSY</name>
<keyword evidence="3" id="KW-0132">Cell division</keyword>
<evidence type="ECO:0000313" key="11">
    <source>
        <dbReference type="EMBL" id="SPD33539.1"/>
    </source>
</evidence>
<evidence type="ECO:0000256" key="3">
    <source>
        <dbReference type="ARBA" id="ARBA00022618"/>
    </source>
</evidence>
<sequence length="1026" mass="114378">MVMDEQQNRVHATRSTNKRASATNSLKLPTPKKRVVLGDLTNSPNVGSTLNSDFGPNKPKWAFNSKEVEEEDEPPESEIVLSSMDPFNCAYSNSIYNHLRAQEMDVNRRPFPDYMETVQNDVSTFMREILVNWLVELTEEYKLVSDTLYLTISYIDRYLSSHVVSKSKIQLLGVACMLIASKYEDISPPHVEDFCYITDNSYTKEEVMDMERDVLNFLNFEISNPTTKNFLRIYSRAAQEICKVGHLHTSSNLQFELLGCYLAELSLLDYGCVRFLPSVVAASAIFLTRFTIQPEMHPWSLELQCYSGYRSSDLKECVLAIHDLQLNRKGSSLQAVREKYMQHKLLPPSLSVATPSLRRNSLSSSRSLRWLRELPLFLSLAPVVTRTPSLPLARSGGYNTPRYSGDHWKSALVEKWRQETHTFHLPHGEMTITLQDVEVMLGLPIVGEVLLQDTFGVLPDDANEVTVQQYTRAYILELLGVLAWLYRELCRATDPDSCDIAGALILVQLWAWSRFPHISPAIKSIQPIVNAVDDANIDADVDVDADAAQPLPGGPYGTRWRNAKDVKDVSTHVLEQYRSDFARQRPDQVIWQPYTDDVFNSLPEYCRIGQEVWRSVTPLICFQIVEWHLPNRALRQFGMQQDIPQLVNIDVKLHDCDLRVAKAYQLAFNALEASNELHRLDSVERVNTDSDTGTHTTVPPTAPLRRRPRAQRPPRPRAQRPSHPSDPSTSASVPPTQLGDATTLTKTTPMSTVHTTTPISSAHTTTPISSAHTTFIFVPTPSLSTPYHEHTVAHPYPTQSVGPSSVTQSVVPTSATQLGGPASATQLSGPASATHQPSGPSSATQCLMDFIPNGSASLFLLQPIGPFDLDEAIIRRFEWRGIAAVVLSGGSCSTEVRHMDTCVKKKNGALPYGLHITTILNHSGVNVSGEKETRKAIQTDVYVDAQGNEVAMQEDQEPPTAPSNSSRVNEDNFQLMFGRLNSLATGMGNLTTSLDNFSSMVTQRFSTYDENFASLGSIHGRKSMSV</sequence>
<feature type="domain" description="Cyclin-like" evidence="9">
    <location>
        <begin position="132"/>
        <end position="216"/>
    </location>
</feature>
<comment type="similarity">
    <text evidence="1">Belongs to the cyclin family. Cyclin AB subfamily.</text>
</comment>
<evidence type="ECO:0000259" key="10">
    <source>
        <dbReference type="SMART" id="SM01332"/>
    </source>
</evidence>
<evidence type="ECO:0000256" key="7">
    <source>
        <dbReference type="RuleBase" id="RU000383"/>
    </source>
</evidence>
<feature type="compositionally biased region" description="Low complexity" evidence="8">
    <location>
        <begin position="798"/>
        <end position="817"/>
    </location>
</feature>
<feature type="region of interest" description="Disordered" evidence="8">
    <location>
        <begin position="788"/>
        <end position="842"/>
    </location>
</feature>
<dbReference type="CDD" id="cd20506">
    <property type="entry name" value="CYCLIN_AtCycA-like_rpt2"/>
    <property type="match status" value="1"/>
</dbReference>
<dbReference type="InterPro" id="IPR044824">
    <property type="entry name" value="MAIN-like"/>
</dbReference>
<evidence type="ECO:0000256" key="8">
    <source>
        <dbReference type="SAM" id="MobiDB-lite"/>
    </source>
</evidence>
<dbReference type="Gene3D" id="1.10.472.10">
    <property type="entry name" value="Cyclin-like"/>
    <property type="match status" value="2"/>
</dbReference>
<feature type="compositionally biased region" description="Polar residues" evidence="8">
    <location>
        <begin position="9"/>
        <end position="27"/>
    </location>
</feature>
<dbReference type="PROSITE" id="PS00292">
    <property type="entry name" value="CYCLINS"/>
    <property type="match status" value="1"/>
</dbReference>
<keyword evidence="5" id="KW-0131">Cell cycle</keyword>
<dbReference type="InterPro" id="IPR006671">
    <property type="entry name" value="Cyclin_N"/>
</dbReference>
<dbReference type="FunFam" id="1.10.472.10:FF:000013">
    <property type="entry name" value="Cyclin A1"/>
    <property type="match status" value="1"/>
</dbReference>
<dbReference type="GO" id="GO:0010073">
    <property type="term" value="P:meristem maintenance"/>
    <property type="evidence" value="ECO:0007669"/>
    <property type="project" value="InterPro"/>
</dbReference>
<feature type="compositionally biased region" description="Basic residues" evidence="8">
    <location>
        <begin position="704"/>
        <end position="720"/>
    </location>
</feature>
<evidence type="ECO:0000256" key="5">
    <source>
        <dbReference type="ARBA" id="ARBA00023306"/>
    </source>
</evidence>
<feature type="region of interest" description="Disordered" evidence="8">
    <location>
        <begin position="1"/>
        <end position="58"/>
    </location>
</feature>
<dbReference type="SUPFAM" id="SSF47954">
    <property type="entry name" value="Cyclin-like"/>
    <property type="match status" value="2"/>
</dbReference>
<proteinExistence type="inferred from homology"/>
<dbReference type="InterPro" id="IPR048258">
    <property type="entry name" value="Cyclins_cyclin-box"/>
</dbReference>
<dbReference type="Pfam" id="PF02984">
    <property type="entry name" value="Cyclin_C"/>
    <property type="match status" value="1"/>
</dbReference>
<comment type="subunit">
    <text evidence="2">Interacts with the CDC2 protein kinase to form a serine/threonine kinase holoenzyme complex also known as maturation promoting factor (MPF). The cyclin subunit imparts substrate specificity to the complex.</text>
</comment>
<feature type="compositionally biased region" description="Polar residues" evidence="8">
    <location>
        <begin position="40"/>
        <end position="54"/>
    </location>
</feature>
<gene>
    <name evidence="11" type="ORF">FSB_LOCUS61421</name>
</gene>
<feature type="domain" description="Cyclin C-terminal" evidence="10">
    <location>
        <begin position="225"/>
        <end position="349"/>
    </location>
</feature>
<dbReference type="AlphaFoldDB" id="A0A2N9JAQ9"/>
<dbReference type="EMBL" id="OIVN01006459">
    <property type="protein sequence ID" value="SPD33539.1"/>
    <property type="molecule type" value="Genomic_DNA"/>
</dbReference>
<dbReference type="InterPro" id="IPR019557">
    <property type="entry name" value="AminoTfrase-like_pln_mobile"/>
</dbReference>
<feature type="compositionally biased region" description="Polar residues" evidence="8">
    <location>
        <begin position="725"/>
        <end position="744"/>
    </location>
</feature>
<evidence type="ECO:0000256" key="2">
    <source>
        <dbReference type="ARBA" id="ARBA00011177"/>
    </source>
</evidence>
<protein>
    <recommendedName>
        <fullName evidence="6">B-like cyclin</fullName>
    </recommendedName>
</protein>
<dbReference type="Pfam" id="PF00134">
    <property type="entry name" value="Cyclin_N"/>
    <property type="match status" value="1"/>
</dbReference>
<dbReference type="GO" id="GO:0051301">
    <property type="term" value="P:cell division"/>
    <property type="evidence" value="ECO:0007669"/>
    <property type="project" value="UniProtKB-KW"/>
</dbReference>
<feature type="compositionally biased region" description="Polar residues" evidence="8">
    <location>
        <begin position="823"/>
        <end position="842"/>
    </location>
</feature>
<feature type="domain" description="Cyclin-like" evidence="9">
    <location>
        <begin position="229"/>
        <end position="323"/>
    </location>
</feature>
<accession>A0A2N9JAQ9</accession>
<evidence type="ECO:0000259" key="9">
    <source>
        <dbReference type="SMART" id="SM00385"/>
    </source>
</evidence>
<keyword evidence="4 7" id="KW-0195">Cyclin</keyword>
<organism evidence="11">
    <name type="scientific">Fagus sylvatica</name>
    <name type="common">Beechnut</name>
    <dbReference type="NCBI Taxonomy" id="28930"/>
    <lineage>
        <taxon>Eukaryota</taxon>
        <taxon>Viridiplantae</taxon>
        <taxon>Streptophyta</taxon>
        <taxon>Embryophyta</taxon>
        <taxon>Tracheophyta</taxon>
        <taxon>Spermatophyta</taxon>
        <taxon>Magnoliopsida</taxon>
        <taxon>eudicotyledons</taxon>
        <taxon>Gunneridae</taxon>
        <taxon>Pentapetalae</taxon>
        <taxon>rosids</taxon>
        <taxon>fabids</taxon>
        <taxon>Fagales</taxon>
        <taxon>Fagaceae</taxon>
        <taxon>Fagus</taxon>
    </lineage>
</organism>
<dbReference type="SMART" id="SM00385">
    <property type="entry name" value="CYCLIN"/>
    <property type="match status" value="2"/>
</dbReference>
<feature type="compositionally biased region" description="Polar residues" evidence="8">
    <location>
        <begin position="689"/>
        <end position="698"/>
    </location>
</feature>
<dbReference type="Pfam" id="PF10536">
    <property type="entry name" value="PMD"/>
    <property type="match status" value="2"/>
</dbReference>
<feature type="region of interest" description="Disordered" evidence="8">
    <location>
        <begin position="685"/>
        <end position="766"/>
    </location>
</feature>
<evidence type="ECO:0000256" key="6">
    <source>
        <dbReference type="ARBA" id="ARBA00032263"/>
    </source>
</evidence>
<reference evidence="11" key="1">
    <citation type="submission" date="2018-02" db="EMBL/GenBank/DDBJ databases">
        <authorList>
            <person name="Cohen D.B."/>
            <person name="Kent A.D."/>
        </authorList>
    </citation>
    <scope>NUCLEOTIDE SEQUENCE</scope>
</reference>
<dbReference type="FunFam" id="1.10.472.10:FF:000167">
    <property type="entry name" value="Mitotic cyclin 6"/>
    <property type="match status" value="1"/>
</dbReference>
<dbReference type="InterPro" id="IPR036915">
    <property type="entry name" value="Cyclin-like_sf"/>
</dbReference>
<evidence type="ECO:0000256" key="1">
    <source>
        <dbReference type="ARBA" id="ARBA00006955"/>
    </source>
</evidence>
<dbReference type="PANTHER" id="PTHR46033">
    <property type="entry name" value="PROTEIN MAIN-LIKE 2"/>
    <property type="match status" value="1"/>
</dbReference>